<dbReference type="PANTHER" id="PTHR42718:SF9">
    <property type="entry name" value="MAJOR FACILITATOR SUPERFAMILY MULTIDRUG TRANSPORTER MFSC"/>
    <property type="match status" value="1"/>
</dbReference>
<organism evidence="8 9">
    <name type="scientific">Methanolacinia petrolearia (strain DSM 11571 / OCM 486 / SEBR 4847)</name>
    <name type="common">Methanoplanus petrolearius</name>
    <dbReference type="NCBI Taxonomy" id="679926"/>
    <lineage>
        <taxon>Archaea</taxon>
        <taxon>Methanobacteriati</taxon>
        <taxon>Methanobacteriota</taxon>
        <taxon>Stenosarchaea group</taxon>
        <taxon>Methanomicrobia</taxon>
        <taxon>Methanomicrobiales</taxon>
        <taxon>Methanomicrobiaceae</taxon>
        <taxon>Methanolacinia</taxon>
    </lineage>
</organism>
<dbReference type="InterPro" id="IPR011701">
    <property type="entry name" value="MFS"/>
</dbReference>
<accession>E1RI83</accession>
<keyword evidence="2" id="KW-0813">Transport</keyword>
<protein>
    <submittedName>
        <fullName evidence="8">Major facilitator superfamily MFS_1</fullName>
    </submittedName>
</protein>
<dbReference type="InterPro" id="IPR020846">
    <property type="entry name" value="MFS_dom"/>
</dbReference>
<evidence type="ECO:0000256" key="4">
    <source>
        <dbReference type="ARBA" id="ARBA00022989"/>
    </source>
</evidence>
<dbReference type="STRING" id="679926.Mpet_1795"/>
<name>E1RI83_METP4</name>
<feature type="transmembrane region" description="Helical" evidence="6">
    <location>
        <begin position="166"/>
        <end position="185"/>
    </location>
</feature>
<evidence type="ECO:0000313" key="8">
    <source>
        <dbReference type="EMBL" id="ADN36548.1"/>
    </source>
</evidence>
<dbReference type="Gene3D" id="1.20.1250.20">
    <property type="entry name" value="MFS general substrate transporter like domains"/>
    <property type="match status" value="1"/>
</dbReference>
<feature type="domain" description="Major facilitator superfamily (MFS) profile" evidence="7">
    <location>
        <begin position="14"/>
        <end position="471"/>
    </location>
</feature>
<feature type="transmembrane region" description="Helical" evidence="6">
    <location>
        <begin position="444"/>
        <end position="466"/>
    </location>
</feature>
<dbReference type="InterPro" id="IPR036259">
    <property type="entry name" value="MFS_trans_sf"/>
</dbReference>
<gene>
    <name evidence="8" type="ordered locus">Mpet_1795</name>
</gene>
<feature type="transmembrane region" description="Helical" evidence="6">
    <location>
        <begin position="80"/>
        <end position="106"/>
    </location>
</feature>
<dbReference type="HOGENOM" id="CLU_000960_28_3_2"/>
<dbReference type="AlphaFoldDB" id="E1RI83"/>
<dbReference type="PRINTS" id="PR01036">
    <property type="entry name" value="TCRTETB"/>
</dbReference>
<reference evidence="8 9" key="1">
    <citation type="journal article" date="2010" name="Stand. Genomic Sci.">
        <title>Complete genome sequence of Methanoplanus petrolearius type strain (SEBR 4847).</title>
        <authorList>
            <person name="Brambilla E."/>
            <person name="Djao O.D."/>
            <person name="Daligault H."/>
            <person name="Lapidus A."/>
            <person name="Lucas S."/>
            <person name="Hammon N."/>
            <person name="Nolan M."/>
            <person name="Tice H."/>
            <person name="Cheng J.F."/>
            <person name="Han C."/>
            <person name="Tapia R."/>
            <person name="Goodwin L."/>
            <person name="Pitluck S."/>
            <person name="Liolios K."/>
            <person name="Ivanova N."/>
            <person name="Mavromatis K."/>
            <person name="Mikhailova N."/>
            <person name="Pati A."/>
            <person name="Chen A."/>
            <person name="Palaniappan K."/>
            <person name="Land M."/>
            <person name="Hauser L."/>
            <person name="Chang Y.J."/>
            <person name="Jeffries C.D."/>
            <person name="Rohde M."/>
            <person name="Spring S."/>
            <person name="Sikorski J."/>
            <person name="Goker M."/>
            <person name="Woyke T."/>
            <person name="Bristow J."/>
            <person name="Eisen J.A."/>
            <person name="Markowitz V."/>
            <person name="Hugenholtz P."/>
            <person name="Kyrpides N.C."/>
            <person name="Klenk H.P."/>
        </authorList>
    </citation>
    <scope>NUCLEOTIDE SEQUENCE [LARGE SCALE GENOMIC DNA]</scope>
    <source>
        <strain evidence="9">DSM 11571 / OCM 486 / SEBR 4847</strain>
    </source>
</reference>
<feature type="transmembrane region" description="Helical" evidence="6">
    <location>
        <begin position="225"/>
        <end position="249"/>
    </location>
</feature>
<dbReference type="OrthoDB" id="117970at2157"/>
<dbReference type="Gene3D" id="1.20.1720.10">
    <property type="entry name" value="Multidrug resistance protein D"/>
    <property type="match status" value="1"/>
</dbReference>
<keyword evidence="4 6" id="KW-1133">Transmembrane helix</keyword>
<dbReference type="SUPFAM" id="SSF103473">
    <property type="entry name" value="MFS general substrate transporter"/>
    <property type="match status" value="1"/>
</dbReference>
<feature type="transmembrane region" description="Helical" evidence="6">
    <location>
        <begin position="334"/>
        <end position="352"/>
    </location>
</feature>
<feature type="transmembrane region" description="Helical" evidence="6">
    <location>
        <begin position="269"/>
        <end position="293"/>
    </location>
</feature>
<keyword evidence="9" id="KW-1185">Reference proteome</keyword>
<dbReference type="EMBL" id="CP002117">
    <property type="protein sequence ID" value="ADN36548.1"/>
    <property type="molecule type" value="Genomic_DNA"/>
</dbReference>
<keyword evidence="5 6" id="KW-0472">Membrane</keyword>
<dbReference type="GeneID" id="9744270"/>
<dbReference type="KEGG" id="mpi:Mpet_1795"/>
<feature type="transmembrane region" description="Helical" evidence="6">
    <location>
        <begin position="299"/>
        <end position="322"/>
    </location>
</feature>
<proteinExistence type="predicted"/>
<evidence type="ECO:0000256" key="2">
    <source>
        <dbReference type="ARBA" id="ARBA00022448"/>
    </source>
</evidence>
<feature type="transmembrane region" description="Helical" evidence="6">
    <location>
        <begin position="197"/>
        <end position="219"/>
    </location>
</feature>
<sequence length="473" mass="50845">MEGRGNRDYPVKWLIFTVGLGVFIGSFNISLLNVSLPSIALYFDSNLSTVSWALVIYLVVLSGTILAFGRLADIKGVKKIFISGFAVFTAGTFLCGFSPGIHFLIFFRMVQAVGGAMLSATAPVIIVNFLPKEEKGFGLGIIATLATTGIALGAVAGGIITSFAGWQYIFFFCVPIGIAGMLLAYRFIPKITPGTKVWSFDIPGTFFMVLGISTLLLGLNKGREFGWTSTPIVAVFVLSAIFWIAFVVWENRASEPVLDFRLFGNNSFVLANVSGFMIKTVFTGIILIFTLYFEIVKGFDLALVGLLLLIPATVSMIVAPFAGKVSDKVGSKMLCTSGCLTVTMVFLIFSLFAGIMGYIFSALALAVFGFSMGIFLTPNRKLILGHSPPDKKGVSSGIMKTFGNFGSALGIVVFGTALEEIIGISGGEMYMAPVQPVPEFMVTGFTYTFAIALMICLATTVLTFFVKEPEQEL</sequence>
<keyword evidence="3 6" id="KW-0812">Transmembrane</keyword>
<dbReference type="GO" id="GO:0016020">
    <property type="term" value="C:membrane"/>
    <property type="evidence" value="ECO:0007669"/>
    <property type="project" value="UniProtKB-SubCell"/>
</dbReference>
<evidence type="ECO:0000256" key="3">
    <source>
        <dbReference type="ARBA" id="ARBA00022692"/>
    </source>
</evidence>
<evidence type="ECO:0000256" key="5">
    <source>
        <dbReference type="ARBA" id="ARBA00023136"/>
    </source>
</evidence>
<dbReference type="Pfam" id="PF07690">
    <property type="entry name" value="MFS_1"/>
    <property type="match status" value="1"/>
</dbReference>
<evidence type="ECO:0000256" key="6">
    <source>
        <dbReference type="SAM" id="Phobius"/>
    </source>
</evidence>
<evidence type="ECO:0000259" key="7">
    <source>
        <dbReference type="PROSITE" id="PS50850"/>
    </source>
</evidence>
<feature type="transmembrane region" description="Helical" evidence="6">
    <location>
        <begin position="398"/>
        <end position="424"/>
    </location>
</feature>
<dbReference type="CDD" id="cd17321">
    <property type="entry name" value="MFS_MMR_MDR_like"/>
    <property type="match status" value="1"/>
</dbReference>
<dbReference type="PROSITE" id="PS50850">
    <property type="entry name" value="MFS"/>
    <property type="match status" value="1"/>
</dbReference>
<feature type="transmembrane region" description="Helical" evidence="6">
    <location>
        <begin position="358"/>
        <end position="377"/>
    </location>
</feature>
<feature type="transmembrane region" description="Helical" evidence="6">
    <location>
        <begin position="12"/>
        <end position="30"/>
    </location>
</feature>
<dbReference type="PANTHER" id="PTHR42718">
    <property type="entry name" value="MAJOR FACILITATOR SUPERFAMILY MULTIDRUG TRANSPORTER MFSC"/>
    <property type="match status" value="1"/>
</dbReference>
<evidence type="ECO:0000313" key="9">
    <source>
        <dbReference type="Proteomes" id="UP000006565"/>
    </source>
</evidence>
<feature type="transmembrane region" description="Helical" evidence="6">
    <location>
        <begin position="50"/>
        <end position="68"/>
    </location>
</feature>
<dbReference type="GO" id="GO:0022857">
    <property type="term" value="F:transmembrane transporter activity"/>
    <property type="evidence" value="ECO:0007669"/>
    <property type="project" value="InterPro"/>
</dbReference>
<feature type="transmembrane region" description="Helical" evidence="6">
    <location>
        <begin position="137"/>
        <end position="160"/>
    </location>
</feature>
<dbReference type="eggNOG" id="arCOG00143">
    <property type="taxonomic scope" value="Archaea"/>
</dbReference>
<feature type="transmembrane region" description="Helical" evidence="6">
    <location>
        <begin position="112"/>
        <end position="130"/>
    </location>
</feature>
<dbReference type="Proteomes" id="UP000006565">
    <property type="component" value="Chromosome"/>
</dbReference>
<comment type="subcellular location">
    <subcellularLocation>
        <location evidence="1">Membrane</location>
        <topology evidence="1">Multi-pass membrane protein</topology>
    </subcellularLocation>
</comment>
<dbReference type="RefSeq" id="WP_013329725.1">
    <property type="nucleotide sequence ID" value="NC_014507.1"/>
</dbReference>
<evidence type="ECO:0000256" key="1">
    <source>
        <dbReference type="ARBA" id="ARBA00004141"/>
    </source>
</evidence>